<evidence type="ECO:0000259" key="8">
    <source>
        <dbReference type="PROSITE" id="PS00716"/>
    </source>
</evidence>
<proteinExistence type="inferred from homology"/>
<dbReference type="PROSITE" id="PS00716">
    <property type="entry name" value="SIGMA70_2"/>
    <property type="match status" value="1"/>
</dbReference>
<keyword evidence="2 6" id="KW-0805">Transcription regulation</keyword>
<comment type="similarity">
    <text evidence="1 6">Belongs to the sigma-70 factor family.</text>
</comment>
<dbReference type="InterPro" id="IPR050239">
    <property type="entry name" value="Sigma-70_RNA_pol_init_factors"/>
</dbReference>
<evidence type="ECO:0000256" key="3">
    <source>
        <dbReference type="ARBA" id="ARBA00023082"/>
    </source>
</evidence>
<dbReference type="CDD" id="cd06171">
    <property type="entry name" value="Sigma70_r4"/>
    <property type="match status" value="1"/>
</dbReference>
<dbReference type="InterPro" id="IPR009042">
    <property type="entry name" value="RNA_pol_sigma70_r1_2"/>
</dbReference>
<dbReference type="GO" id="GO:0003677">
    <property type="term" value="F:DNA binding"/>
    <property type="evidence" value="ECO:0007669"/>
    <property type="project" value="UniProtKB-KW"/>
</dbReference>
<dbReference type="InterPro" id="IPR014284">
    <property type="entry name" value="RNA_pol_sigma-70_dom"/>
</dbReference>
<evidence type="ECO:0000256" key="5">
    <source>
        <dbReference type="ARBA" id="ARBA00023163"/>
    </source>
</evidence>
<dbReference type="InterPro" id="IPR007630">
    <property type="entry name" value="RNA_pol_sigma70_r4"/>
</dbReference>
<evidence type="ECO:0000313" key="10">
    <source>
        <dbReference type="Proteomes" id="UP000245125"/>
    </source>
</evidence>
<name>A0A2U3QKI5_9BACT</name>
<dbReference type="Pfam" id="PF04542">
    <property type="entry name" value="Sigma70_r2"/>
    <property type="match status" value="1"/>
</dbReference>
<dbReference type="EMBL" id="OUUY01000125">
    <property type="protein sequence ID" value="SPQ01850.1"/>
    <property type="molecule type" value="Genomic_DNA"/>
</dbReference>
<dbReference type="PROSITE" id="PS00715">
    <property type="entry name" value="SIGMA70_1"/>
    <property type="match status" value="1"/>
</dbReference>
<keyword evidence="4 6" id="KW-0238">DNA-binding</keyword>
<dbReference type="InterPro" id="IPR013324">
    <property type="entry name" value="RNA_pol_sigma_r3/r4-like"/>
</dbReference>
<dbReference type="AlphaFoldDB" id="A0A2U3QKI5"/>
<dbReference type="InterPro" id="IPR013325">
    <property type="entry name" value="RNA_pol_sigma_r2"/>
</dbReference>
<organism evidence="9 10">
    <name type="scientific">Candidatus Sulfobium mesophilum</name>
    <dbReference type="NCBI Taxonomy" id="2016548"/>
    <lineage>
        <taxon>Bacteria</taxon>
        <taxon>Pseudomonadati</taxon>
        <taxon>Nitrospirota</taxon>
        <taxon>Nitrospiria</taxon>
        <taxon>Nitrospirales</taxon>
        <taxon>Nitrospiraceae</taxon>
        <taxon>Candidatus Sulfobium</taxon>
    </lineage>
</organism>
<evidence type="ECO:0000256" key="2">
    <source>
        <dbReference type="ARBA" id="ARBA00023015"/>
    </source>
</evidence>
<protein>
    <recommendedName>
        <fullName evidence="6">RNA polymerase sigma factor</fullName>
    </recommendedName>
</protein>
<dbReference type="Pfam" id="PF04545">
    <property type="entry name" value="Sigma70_r4"/>
    <property type="match status" value="1"/>
</dbReference>
<dbReference type="PANTHER" id="PTHR30603:SF60">
    <property type="entry name" value="RNA POLYMERASE SIGMA FACTOR RPOD"/>
    <property type="match status" value="1"/>
</dbReference>
<dbReference type="SUPFAM" id="SSF88946">
    <property type="entry name" value="Sigma2 domain of RNA polymerase sigma factors"/>
    <property type="match status" value="1"/>
</dbReference>
<dbReference type="PANTHER" id="PTHR30603">
    <property type="entry name" value="RNA POLYMERASE SIGMA FACTOR RPO"/>
    <property type="match status" value="1"/>
</dbReference>
<gene>
    <name evidence="9" type="primary">sigA</name>
    <name evidence="9" type="ORF">NBG4_750009</name>
</gene>
<dbReference type="NCBIfam" id="TIGR02937">
    <property type="entry name" value="sigma70-ECF"/>
    <property type="match status" value="1"/>
</dbReference>
<reference evidence="10" key="1">
    <citation type="submission" date="2018-03" db="EMBL/GenBank/DDBJ databases">
        <authorList>
            <person name="Zecchin S."/>
        </authorList>
    </citation>
    <scope>NUCLEOTIDE SEQUENCE [LARGE SCALE GENOMIC DNA]</scope>
</reference>
<dbReference type="SUPFAM" id="SSF88659">
    <property type="entry name" value="Sigma3 and sigma4 domains of RNA polymerase sigma factors"/>
    <property type="match status" value="2"/>
</dbReference>
<evidence type="ECO:0000313" key="9">
    <source>
        <dbReference type="EMBL" id="SPQ01850.1"/>
    </source>
</evidence>
<sequence>MKRNDLFQNDMGESEVCCTMVCDEGRDFSEILETDTALEDNGLSEDDEAYLSAVETEIEEDGEAVDASVLGGSGEGLVQKYFNSLGDIHVLTKEQEAALAKKIEEGKKCISEIVLSLPFYSSINAELHVSQDEKDARALELCLEILEDLVKRTINAEVITGVRKEYVFLDLKCKIDMTELRAKWEIIVSARESIAEARNELITRNLRLVIKVAKHFIGRGLPLLDLIQEGNIGLMKAVERFKYEMGFKFSTYATWWIKQAISRALIDQSKTIRVPVHIMEFYNKVSRATEELKQEYGREPGVREIAKKLHIPVKKVEEVRKAIQTPVALQTPVGDEDSDLEDFICDSNTPLPDLDVEKKEISRHLLKVLKTLSHREERVLRMRFGIGVERDHTLEEVGRRLSITRERVRQIEMQAMRKLKQPGRLSTLKSLAAI</sequence>
<feature type="domain" description="RNA polymerase sigma-70" evidence="8">
    <location>
        <begin position="393"/>
        <end position="419"/>
    </location>
</feature>
<keyword evidence="3 6" id="KW-0731">Sigma factor</keyword>
<dbReference type="Proteomes" id="UP000245125">
    <property type="component" value="Unassembled WGS sequence"/>
</dbReference>
<dbReference type="InterPro" id="IPR000943">
    <property type="entry name" value="RNA_pol_sigma70"/>
</dbReference>
<dbReference type="InterPro" id="IPR007627">
    <property type="entry name" value="RNA_pol_sigma70_r2"/>
</dbReference>
<dbReference type="Gene3D" id="1.10.10.10">
    <property type="entry name" value="Winged helix-like DNA-binding domain superfamily/Winged helix DNA-binding domain"/>
    <property type="match status" value="2"/>
</dbReference>
<evidence type="ECO:0000256" key="4">
    <source>
        <dbReference type="ARBA" id="ARBA00023125"/>
    </source>
</evidence>
<keyword evidence="10" id="KW-1185">Reference proteome</keyword>
<dbReference type="InterPro" id="IPR007624">
    <property type="entry name" value="RNA_pol_sigma70_r3"/>
</dbReference>
<keyword evidence="5 6" id="KW-0804">Transcription</keyword>
<feature type="domain" description="RNA polymerase sigma-70" evidence="7">
    <location>
        <begin position="225"/>
        <end position="238"/>
    </location>
</feature>
<dbReference type="GO" id="GO:0006352">
    <property type="term" value="P:DNA-templated transcription initiation"/>
    <property type="evidence" value="ECO:0007669"/>
    <property type="project" value="InterPro"/>
</dbReference>
<dbReference type="PRINTS" id="PR00046">
    <property type="entry name" value="SIGMA70FCT"/>
</dbReference>
<comment type="function">
    <text evidence="6">Sigma factors are initiation factors that promote the attachment of RNA polymerase to specific initiation sites and are then released.</text>
</comment>
<evidence type="ECO:0000256" key="6">
    <source>
        <dbReference type="RuleBase" id="RU362124"/>
    </source>
</evidence>
<accession>A0A2U3QKI5</accession>
<dbReference type="InterPro" id="IPR036388">
    <property type="entry name" value="WH-like_DNA-bd_sf"/>
</dbReference>
<dbReference type="GO" id="GO:0016987">
    <property type="term" value="F:sigma factor activity"/>
    <property type="evidence" value="ECO:0007669"/>
    <property type="project" value="UniProtKB-KW"/>
</dbReference>
<evidence type="ECO:0000259" key="7">
    <source>
        <dbReference type="PROSITE" id="PS00715"/>
    </source>
</evidence>
<evidence type="ECO:0000256" key="1">
    <source>
        <dbReference type="ARBA" id="ARBA00007788"/>
    </source>
</evidence>
<dbReference type="Pfam" id="PF00140">
    <property type="entry name" value="Sigma70_r1_2"/>
    <property type="match status" value="1"/>
</dbReference>
<dbReference type="Pfam" id="PF04539">
    <property type="entry name" value="Sigma70_r3"/>
    <property type="match status" value="1"/>
</dbReference>
<dbReference type="Gene3D" id="1.20.120.1810">
    <property type="match status" value="1"/>
</dbReference>